<evidence type="ECO:0000313" key="6">
    <source>
        <dbReference type="Proteomes" id="UP000012019"/>
    </source>
</evidence>
<dbReference type="SMART" id="SM00091">
    <property type="entry name" value="PAS"/>
    <property type="match status" value="3"/>
</dbReference>
<evidence type="ECO:0000259" key="2">
    <source>
        <dbReference type="PROSITE" id="PS50113"/>
    </source>
</evidence>
<comment type="caution">
    <text evidence="5">The sequence shown here is derived from an EMBL/GenBank/DDBJ whole genome shotgun (WGS) entry which is preliminary data.</text>
</comment>
<dbReference type="Proteomes" id="UP000012019">
    <property type="component" value="Unassembled WGS sequence"/>
</dbReference>
<evidence type="ECO:0000259" key="3">
    <source>
        <dbReference type="PROSITE" id="PS50883"/>
    </source>
</evidence>
<dbReference type="InterPro" id="IPR000014">
    <property type="entry name" value="PAS"/>
</dbReference>
<evidence type="ECO:0000256" key="1">
    <source>
        <dbReference type="SAM" id="Coils"/>
    </source>
</evidence>
<dbReference type="CDD" id="cd01949">
    <property type="entry name" value="GGDEF"/>
    <property type="match status" value="1"/>
</dbReference>
<dbReference type="SUPFAM" id="SSF141868">
    <property type="entry name" value="EAL domain-like"/>
    <property type="match status" value="1"/>
</dbReference>
<dbReference type="Pfam" id="PF13426">
    <property type="entry name" value="PAS_9"/>
    <property type="match status" value="1"/>
</dbReference>
<dbReference type="Pfam" id="PF00563">
    <property type="entry name" value="EAL"/>
    <property type="match status" value="1"/>
</dbReference>
<name>M7PQX3_9GAMM</name>
<dbReference type="eggNOG" id="COG5001">
    <property type="taxonomic scope" value="Bacteria"/>
</dbReference>
<dbReference type="PANTHER" id="PTHR44757:SF2">
    <property type="entry name" value="BIOFILM ARCHITECTURE MAINTENANCE PROTEIN MBAA"/>
    <property type="match status" value="1"/>
</dbReference>
<dbReference type="Pfam" id="PF00990">
    <property type="entry name" value="GGDEF"/>
    <property type="match status" value="1"/>
</dbReference>
<dbReference type="InterPro" id="IPR029787">
    <property type="entry name" value="Nucleotide_cyclase"/>
</dbReference>
<dbReference type="SMART" id="SM00052">
    <property type="entry name" value="EAL"/>
    <property type="match status" value="1"/>
</dbReference>
<dbReference type="PANTHER" id="PTHR44757">
    <property type="entry name" value="DIGUANYLATE CYCLASE DGCP"/>
    <property type="match status" value="1"/>
</dbReference>
<feature type="domain" description="EAL" evidence="3">
    <location>
        <begin position="573"/>
        <end position="828"/>
    </location>
</feature>
<dbReference type="InterPro" id="IPR035965">
    <property type="entry name" value="PAS-like_dom_sf"/>
</dbReference>
<dbReference type="InterPro" id="IPR000160">
    <property type="entry name" value="GGDEF_dom"/>
</dbReference>
<dbReference type="AlphaFoldDB" id="M7PQX3"/>
<keyword evidence="6" id="KW-1185">Reference proteome</keyword>
<dbReference type="PROSITE" id="PS50113">
    <property type="entry name" value="PAC"/>
    <property type="match status" value="1"/>
</dbReference>
<dbReference type="STRING" id="1286106.MPL1_08157"/>
<evidence type="ECO:0000313" key="5">
    <source>
        <dbReference type="EMBL" id="EMR12824.1"/>
    </source>
</evidence>
<dbReference type="EMBL" id="APHR01000040">
    <property type="protein sequence ID" value="EMR12824.1"/>
    <property type="molecule type" value="Genomic_DNA"/>
</dbReference>
<proteinExistence type="predicted"/>
<dbReference type="RefSeq" id="WP_009726615.1">
    <property type="nucleotide sequence ID" value="NZ_APHR01000040.1"/>
</dbReference>
<dbReference type="Pfam" id="PF13188">
    <property type="entry name" value="PAS_8"/>
    <property type="match status" value="1"/>
</dbReference>
<dbReference type="Gene3D" id="3.30.450.20">
    <property type="entry name" value="PAS domain"/>
    <property type="match status" value="2"/>
</dbReference>
<dbReference type="SUPFAM" id="SSF55073">
    <property type="entry name" value="Nucleotide cyclase"/>
    <property type="match status" value="1"/>
</dbReference>
<dbReference type="InterPro" id="IPR001610">
    <property type="entry name" value="PAC"/>
</dbReference>
<dbReference type="InterPro" id="IPR043128">
    <property type="entry name" value="Rev_trsase/Diguanyl_cyclase"/>
</dbReference>
<reference evidence="5 6" key="1">
    <citation type="journal article" date="2013" name="Genome Announc.">
        <title>Draft Genome Sequence of Methylophaga lonarensis MPLT, a Haloalkaliphilic (Non-Methane-Utilizing) Methylotroph.</title>
        <authorList>
            <person name="Shetty S.A."/>
            <person name="Marathe N.P."/>
            <person name="Munot H."/>
            <person name="Antony C.P."/>
            <person name="Dhotre D.P."/>
            <person name="Murrell J.C."/>
            <person name="Shouche Y.S."/>
        </authorList>
    </citation>
    <scope>NUCLEOTIDE SEQUENCE [LARGE SCALE GENOMIC DNA]</scope>
    <source>
        <strain evidence="5 6">MPL</strain>
    </source>
</reference>
<dbReference type="PROSITE" id="PS50887">
    <property type="entry name" value="GGDEF"/>
    <property type="match status" value="1"/>
</dbReference>
<dbReference type="CDD" id="cd00130">
    <property type="entry name" value="PAS"/>
    <property type="match status" value="1"/>
</dbReference>
<dbReference type="NCBIfam" id="TIGR00229">
    <property type="entry name" value="sensory_box"/>
    <property type="match status" value="2"/>
</dbReference>
<keyword evidence="1" id="KW-0175">Coiled coil</keyword>
<dbReference type="Gene3D" id="3.30.70.270">
    <property type="match status" value="1"/>
</dbReference>
<dbReference type="Gene3D" id="3.20.20.450">
    <property type="entry name" value="EAL domain"/>
    <property type="match status" value="1"/>
</dbReference>
<protein>
    <submittedName>
        <fullName evidence="5">PAS/PAC and GAF sensor-containing diguanylate cyclase/phosphodiesterase</fullName>
    </submittedName>
</protein>
<dbReference type="InterPro" id="IPR035919">
    <property type="entry name" value="EAL_sf"/>
</dbReference>
<dbReference type="CDD" id="cd01948">
    <property type="entry name" value="EAL"/>
    <property type="match status" value="1"/>
</dbReference>
<sequence>MKSADFQTIANTVNAGMLLLNSRGEILSQNRSAQRLFEANFQQPITHFSELLTDASQVSSVLGSLRTATMQPLPRDLFIEPLKSFLTSGSSIKNNDSAEETLYVIKFLDDNPYSERFRLLTDQLRQHRKLYHRLEQYEQQKSAELGKLKSALETENDAIWHYSVEDRTVRLSPHFLLQYGIDELAEWISLTQWMMCIHPEDRQKLAEALEQHILDHTRRFSCEYRALSADGEYRWLLSRGTIVETDADGKPELITGIVSDVTHVRNTYSMLEQTEANLQALLNSMADGVFVAQNHRFVFANQAMTNIIGMEFYEFIDSPFEQVISAEFLPIWNERYVKRIGGDKTIPSRYELKMRRADIVGEIWVELIASSVTFQSEKAVMGIVRDISDRKAAEALIWNQANYDFLTKLPNRKLLEDNLKALLSTARSSGNRLAIMLLDLDDFKGVNDTEGHAFGDKLLCTVADRLVEAVPDSECIARFGGDEFVIVLSLDSDLAQIEQAAQNVLSYLSKPIQIELNTHYVSASLGITVFPRDARSIYHLLRNADLAMYAAKSAGRNCYRHFCPEMQVINDKRMELIRDMQHALVGEEFYLVYQPIVSLKTGALIKAEALLRWQHPAKGQMSPASFIPTAEESGLILPIGEWVFEEALRMAAKWRYLSHKSFQIGVNISPKQLSNNDTRYRDFIEVIKSQEYEGNMLCVEITEGMLLEPNDKAIARLKGFRELGVKVALDDFGTGYSSLSYLKKFDIDLLKIDRSFVKNLSEGSDELVLCQAIITMAHTLNIEVIAEGIETEEQMQLLKDAGCDYGQGYFISYPLSAEEMEQRILNENRLEATLDPS</sequence>
<dbReference type="PATRIC" id="fig|1286106.3.peg.1636"/>
<gene>
    <name evidence="5" type="ORF">MPL1_08157</name>
</gene>
<dbReference type="InterPro" id="IPR001633">
    <property type="entry name" value="EAL_dom"/>
</dbReference>
<dbReference type="InterPro" id="IPR013655">
    <property type="entry name" value="PAS_fold_3"/>
</dbReference>
<dbReference type="SUPFAM" id="SSF55785">
    <property type="entry name" value="PYP-like sensor domain (PAS domain)"/>
    <property type="match status" value="2"/>
</dbReference>
<dbReference type="InterPro" id="IPR000700">
    <property type="entry name" value="PAS-assoc_C"/>
</dbReference>
<evidence type="ECO:0000259" key="4">
    <source>
        <dbReference type="PROSITE" id="PS50887"/>
    </source>
</evidence>
<dbReference type="InterPro" id="IPR052155">
    <property type="entry name" value="Biofilm_reg_signaling"/>
</dbReference>
<dbReference type="Pfam" id="PF08447">
    <property type="entry name" value="PAS_3"/>
    <property type="match status" value="1"/>
</dbReference>
<feature type="domain" description="PAC" evidence="2">
    <location>
        <begin position="220"/>
        <end position="273"/>
    </location>
</feature>
<dbReference type="SMART" id="SM00267">
    <property type="entry name" value="GGDEF"/>
    <property type="match status" value="1"/>
</dbReference>
<accession>M7PQX3</accession>
<feature type="domain" description="GGDEF" evidence="4">
    <location>
        <begin position="431"/>
        <end position="564"/>
    </location>
</feature>
<dbReference type="NCBIfam" id="TIGR00254">
    <property type="entry name" value="GGDEF"/>
    <property type="match status" value="1"/>
</dbReference>
<feature type="coiled-coil region" evidence="1">
    <location>
        <begin position="120"/>
        <end position="154"/>
    </location>
</feature>
<organism evidence="5 6">
    <name type="scientific">Methylophaga lonarensis MPL</name>
    <dbReference type="NCBI Taxonomy" id="1286106"/>
    <lineage>
        <taxon>Bacteria</taxon>
        <taxon>Pseudomonadati</taxon>
        <taxon>Pseudomonadota</taxon>
        <taxon>Gammaproteobacteria</taxon>
        <taxon>Thiotrichales</taxon>
        <taxon>Piscirickettsiaceae</taxon>
        <taxon>Methylophaga</taxon>
    </lineage>
</organism>
<dbReference type="PROSITE" id="PS50883">
    <property type="entry name" value="EAL"/>
    <property type="match status" value="1"/>
</dbReference>
<dbReference type="SMART" id="SM00086">
    <property type="entry name" value="PAC"/>
    <property type="match status" value="2"/>
</dbReference>